<organism evidence="6 7">
    <name type="scientific">Acetomicrobium hydrogeniformans ATCC BAA-1850</name>
    <dbReference type="NCBI Taxonomy" id="592015"/>
    <lineage>
        <taxon>Bacteria</taxon>
        <taxon>Thermotogati</taxon>
        <taxon>Synergistota</taxon>
        <taxon>Synergistia</taxon>
        <taxon>Synergistales</taxon>
        <taxon>Acetomicrobiaceae</taxon>
        <taxon>Acetomicrobium</taxon>
    </lineage>
</organism>
<dbReference type="FunFam" id="3.40.50.970:FF:000001">
    <property type="entry name" value="Pyruvate dehydrogenase E1 beta subunit"/>
    <property type="match status" value="1"/>
</dbReference>
<gene>
    <name evidence="6" type="ORF">HMPREF1705_04545</name>
</gene>
<dbReference type="Pfam" id="PF02779">
    <property type="entry name" value="Transket_pyr"/>
    <property type="match status" value="1"/>
</dbReference>
<dbReference type="AlphaFoldDB" id="A0A0T5X7H4"/>
<evidence type="ECO:0000313" key="7">
    <source>
        <dbReference type="Proteomes" id="UP000005273"/>
    </source>
</evidence>
<evidence type="ECO:0000256" key="3">
    <source>
        <dbReference type="ARBA" id="ARBA00023052"/>
    </source>
</evidence>
<dbReference type="Pfam" id="PF02780">
    <property type="entry name" value="Transketolase_C"/>
    <property type="match status" value="1"/>
</dbReference>
<dbReference type="Proteomes" id="UP000005273">
    <property type="component" value="Unassembled WGS sequence"/>
</dbReference>
<dbReference type="InterPro" id="IPR033248">
    <property type="entry name" value="Transketolase_C"/>
</dbReference>
<dbReference type="GO" id="GO:0016491">
    <property type="term" value="F:oxidoreductase activity"/>
    <property type="evidence" value="ECO:0007669"/>
    <property type="project" value="UniProtKB-KW"/>
</dbReference>
<keyword evidence="2" id="KW-0560">Oxidoreductase</keyword>
<dbReference type="FunFam" id="3.40.50.920:FF:000001">
    <property type="entry name" value="Pyruvate dehydrogenase E1 beta subunit"/>
    <property type="match status" value="1"/>
</dbReference>
<dbReference type="NCBIfam" id="NF006667">
    <property type="entry name" value="PRK09212.1"/>
    <property type="match status" value="1"/>
</dbReference>
<protein>
    <submittedName>
        <fullName evidence="6">TPP-dependent acetoin dehydrogenase complex, E1 component, beta subunit</fullName>
    </submittedName>
</protein>
<comment type="cofactor">
    <cofactor evidence="1">
        <name>thiamine diphosphate</name>
        <dbReference type="ChEBI" id="CHEBI:58937"/>
    </cofactor>
</comment>
<comment type="subunit">
    <text evidence="4">Heterotetramer of two alpha and two beta chains. Directly associated with ODBA in the E1 complex.</text>
</comment>
<keyword evidence="7" id="KW-1185">Reference proteome</keyword>
<reference evidence="7" key="1">
    <citation type="submission" date="2012-09" db="EMBL/GenBank/DDBJ databases">
        <authorList>
            <person name="Weinstock G."/>
            <person name="Sodergren E."/>
            <person name="Clifton S."/>
            <person name="Fulton L."/>
            <person name="Fulton B."/>
            <person name="Courtney L."/>
            <person name="Fronick C."/>
            <person name="Harrison M."/>
            <person name="Strong C."/>
            <person name="Farmer C."/>
            <person name="Delehaunty K."/>
            <person name="Markovic C."/>
            <person name="Hall O."/>
            <person name="Minx P."/>
            <person name="Tomlinson C."/>
            <person name="Mitreva M."/>
            <person name="Nelson J."/>
            <person name="Hou S."/>
            <person name="Wollam A."/>
            <person name="Pepin K.H."/>
            <person name="Johnson M."/>
            <person name="Bhonagiri V."/>
            <person name="Nash W.E."/>
            <person name="Suruliraj S."/>
            <person name="Warren W."/>
            <person name="Chinwalla A."/>
            <person name="Mardis E.R."/>
            <person name="Wilson R.K."/>
        </authorList>
    </citation>
    <scope>NUCLEOTIDE SEQUENCE [LARGE SCALE GENOMIC DNA]</scope>
    <source>
        <strain evidence="7">OS1</strain>
    </source>
</reference>
<accession>A0A0T5X7H4</accession>
<evidence type="ECO:0000313" key="6">
    <source>
        <dbReference type="EMBL" id="KRT34429.1"/>
    </source>
</evidence>
<dbReference type="Gene3D" id="3.40.50.920">
    <property type="match status" value="1"/>
</dbReference>
<dbReference type="SUPFAM" id="SSF52518">
    <property type="entry name" value="Thiamin diphosphate-binding fold (THDP-binding)"/>
    <property type="match status" value="1"/>
</dbReference>
<dbReference type="RefSeq" id="WP_009200689.1">
    <property type="nucleotide sequence ID" value="NZ_ACJX03000001.1"/>
</dbReference>
<dbReference type="eggNOG" id="COG0022">
    <property type="taxonomic scope" value="Bacteria"/>
</dbReference>
<evidence type="ECO:0000256" key="2">
    <source>
        <dbReference type="ARBA" id="ARBA00023002"/>
    </source>
</evidence>
<dbReference type="SUPFAM" id="SSF52922">
    <property type="entry name" value="TK C-terminal domain-like"/>
    <property type="match status" value="1"/>
</dbReference>
<dbReference type="SMART" id="SM00861">
    <property type="entry name" value="Transket_pyr"/>
    <property type="match status" value="1"/>
</dbReference>
<evidence type="ECO:0000259" key="5">
    <source>
        <dbReference type="SMART" id="SM00861"/>
    </source>
</evidence>
<dbReference type="STRING" id="592015.HMPREF1705_04545"/>
<feature type="domain" description="Transketolase-like pyrimidine-binding" evidence="5">
    <location>
        <begin position="4"/>
        <end position="179"/>
    </location>
</feature>
<dbReference type="InterPro" id="IPR009014">
    <property type="entry name" value="Transketo_C/PFOR_II"/>
</dbReference>
<sequence length="324" mass="34802">MRKLTMRAAINEALLQEMRRDPNVYVIGEDVGVFGGCFGVTAGLIDEFGPKRVIDTPITESAIVGNALGAAATGLRPVAEIMFMDFVGVTMDQIYNQAAKMRYMFGGKAKIPMVIRTACGAGGSAAAQHSQSLEAWFMHVPGLKVVAPSTAYDAKGLLISSIRDDNPVIFVEHKFIYGLEGEVPEDTYTVPLGKADVKRQGSDVTIIATMAMVHKALEAAEELSKEGISVEVVDPRTLQPLDGETIIESVKKTHKVVIVHEAVKFAGPGAEIAAMIAEEAFDYLDAPIKRVAAPFTPVPFSPVLEQEYIPSKEKIIAAVKEAVA</sequence>
<dbReference type="Gene3D" id="3.40.50.970">
    <property type="match status" value="1"/>
</dbReference>
<dbReference type="PANTHER" id="PTHR43257:SF2">
    <property type="entry name" value="PYRUVATE DEHYDROGENASE E1 COMPONENT SUBUNIT BETA"/>
    <property type="match status" value="1"/>
</dbReference>
<dbReference type="CDD" id="cd07036">
    <property type="entry name" value="TPP_PYR_E1-PDHc-beta_like"/>
    <property type="match status" value="1"/>
</dbReference>
<keyword evidence="3" id="KW-0786">Thiamine pyrophosphate</keyword>
<proteinExistence type="predicted"/>
<evidence type="ECO:0000256" key="4">
    <source>
        <dbReference type="ARBA" id="ARBA00065222"/>
    </source>
</evidence>
<evidence type="ECO:0000256" key="1">
    <source>
        <dbReference type="ARBA" id="ARBA00001964"/>
    </source>
</evidence>
<dbReference type="InterPro" id="IPR029061">
    <property type="entry name" value="THDP-binding"/>
</dbReference>
<dbReference type="EMBL" id="ACJX03000001">
    <property type="protein sequence ID" value="KRT34429.1"/>
    <property type="molecule type" value="Genomic_DNA"/>
</dbReference>
<dbReference type="InterPro" id="IPR005475">
    <property type="entry name" value="Transketolase-like_Pyr-bd"/>
</dbReference>
<dbReference type="PANTHER" id="PTHR43257">
    <property type="entry name" value="PYRUVATE DEHYDROGENASE E1 COMPONENT BETA SUBUNIT"/>
    <property type="match status" value="1"/>
</dbReference>
<name>A0A0T5X7H4_9BACT</name>
<comment type="caution">
    <text evidence="6">The sequence shown here is derived from an EMBL/GenBank/DDBJ whole genome shotgun (WGS) entry which is preliminary data.</text>
</comment>
<dbReference type="OrthoDB" id="8732661at2"/>